<protein>
    <submittedName>
        <fullName evidence="2">Anti-sigma-E factor ChrR</fullName>
    </submittedName>
</protein>
<proteinExistence type="predicted"/>
<name>A0A2P2ECI0_9PROT</name>
<dbReference type="AlphaFoldDB" id="A0A2P2ECI0"/>
<dbReference type="Proteomes" id="UP000245086">
    <property type="component" value="Unassembled WGS sequence"/>
</dbReference>
<dbReference type="RefSeq" id="WP_238164999.1">
    <property type="nucleotide sequence ID" value="NZ_BFBR01000007.1"/>
</dbReference>
<dbReference type="EMBL" id="BFBR01000007">
    <property type="protein sequence ID" value="GBF58763.1"/>
    <property type="molecule type" value="Genomic_DNA"/>
</dbReference>
<evidence type="ECO:0000313" key="3">
    <source>
        <dbReference type="Proteomes" id="UP000245086"/>
    </source>
</evidence>
<gene>
    <name evidence="2" type="primary">chrR_2</name>
    <name evidence="2" type="ORF">PbB2_02451</name>
</gene>
<keyword evidence="3" id="KW-1185">Reference proteome</keyword>
<dbReference type="SUPFAM" id="SSF51182">
    <property type="entry name" value="RmlC-like cupins"/>
    <property type="match status" value="1"/>
</dbReference>
<sequence>MISAYSDDILAADPALRLLIDTRAALIGEDQFGADVAADLADCVGGIALEAEVASEVSASFFTDVLERIEALEADQTQMREAAQAAGRALDELLGLPQPLRDLSLDAIARDGWAFAGPGVKSMVLDTGGTLRTKLMRIEPGHGAPHHDHTGTEYTLVVCGAFADETGRFGPGDLSVKHKGQVHHPVALPGPVCLALTVEEGDIALTGALGLLQRLFTRH</sequence>
<dbReference type="InterPro" id="IPR025979">
    <property type="entry name" value="ChrR-like_cupin_dom"/>
</dbReference>
<dbReference type="InterPro" id="IPR011051">
    <property type="entry name" value="RmlC_Cupin_sf"/>
</dbReference>
<dbReference type="Pfam" id="PF12973">
    <property type="entry name" value="Cupin_7"/>
    <property type="match status" value="1"/>
</dbReference>
<evidence type="ECO:0000259" key="1">
    <source>
        <dbReference type="Pfam" id="PF12973"/>
    </source>
</evidence>
<dbReference type="InterPro" id="IPR014710">
    <property type="entry name" value="RmlC-like_jellyroll"/>
</dbReference>
<organism evidence="2 3">
    <name type="scientific">Candidatus Phycosocius bacilliformis</name>
    <dbReference type="NCBI Taxonomy" id="1445552"/>
    <lineage>
        <taxon>Bacteria</taxon>
        <taxon>Pseudomonadati</taxon>
        <taxon>Pseudomonadota</taxon>
        <taxon>Alphaproteobacteria</taxon>
        <taxon>Caulobacterales</taxon>
        <taxon>Caulobacterales incertae sedis</taxon>
        <taxon>Candidatus Phycosocius</taxon>
    </lineage>
</organism>
<reference evidence="2 3" key="1">
    <citation type="journal article" date="2018" name="Genome Announc.">
        <title>Draft Genome Sequence of "Candidatus Phycosocius bacilliformis," an Alphaproteobacterial Ectosymbiont of the Hydrocarbon-Producing Green Alga Botryococcus braunii.</title>
        <authorList>
            <person name="Tanabe Y."/>
            <person name="Yamaguchi H."/>
            <person name="Watanabe M.M."/>
        </authorList>
    </citation>
    <scope>NUCLEOTIDE SEQUENCE [LARGE SCALE GENOMIC DNA]</scope>
    <source>
        <strain evidence="2 3">BOTRYCO-2</strain>
    </source>
</reference>
<evidence type="ECO:0000313" key="2">
    <source>
        <dbReference type="EMBL" id="GBF58763.1"/>
    </source>
</evidence>
<feature type="domain" description="ChrR-like cupin" evidence="1">
    <location>
        <begin position="113"/>
        <end position="197"/>
    </location>
</feature>
<accession>A0A2P2ECI0</accession>
<dbReference type="Gene3D" id="2.60.120.10">
    <property type="entry name" value="Jelly Rolls"/>
    <property type="match status" value="1"/>
</dbReference>
<comment type="caution">
    <text evidence="2">The sequence shown here is derived from an EMBL/GenBank/DDBJ whole genome shotgun (WGS) entry which is preliminary data.</text>
</comment>